<evidence type="ECO:0000256" key="2">
    <source>
        <dbReference type="ARBA" id="ARBA00022448"/>
    </source>
</evidence>
<sequence>MAHRYPSHRESVSSSTSRTYYNKTFEDTTDLFLFACAHGDYMLVHRLLVDNEVEADVSNKMGKSALQLAIENEHFEVVKVLLDKIPYEKFRDALLLAIYLGHTNIADFIMNHPTYRTFSGGFLDPTHPQAYDDSQFSSDITPLILAAQYNRLQTVHQLLFKGERIKKPHASMCPCIDCADSSAYDSFRQAQVRLSAYKGLSSEVYIALTYPDPILQAFELSHELRTLAKVEHYFREDYKKLANQLSIFVTRLLDNVRGHEELEIVLNKTGRPNEEKYENLARFDLAILYQEKAFVSHSNCQQKLMEKWYENLSAIKNAHLTKRVLFYLAFIICLPILLLTYYIFPKSKIGSLCHQPNLKLKAYIVSYLAFISLIVASSYFSISHLQKTKYLSDYNSTIYKLYIQHIYENTELRSDLISLNEDKYGNNNNNNRMDSLIKCNISLRFMAPNPFQIAIFIWVIGFVWQEIKQIFGSGIRVYLTSHSNYVDCLMNILYILYFIFLYSTMLLTRTSMNKFHSSNYWNHIKRYNETLDDEKQHLLTKTYHILYWLNADRYYWNSGDSQNLAEAFFAMGNVASICRICFLLPIIGFVGPLQVMLERMIIDISKWIVIILIFFIAFACSLFLIFSHFAMAFRQQESLYKLSNYTEPKIPYMMKFNNLTVEKSFRCLPYYELLNQTIPNITSSDQSRNGNNDTDESCTCSDGCDKIKRIGAYPAIYYFGDRFGSTLLTTFFTLFGVIAEDDLPDRGYELVSLTCKKPDPQRYALGFDLFSSNLGFVIYGLFTFISVTVLVNTLIAMMEETIDTIDDRADVEWKFARSRLYMEYIRDGNTLPVPMNICPTPKSFIYLLKRIKHMILSNNSSTNNNERSNGNRDDQLDDLNIGRRNNDNNDTNNRSIQYDRFKHERIFDRQRSYVVHETLTYKIVIERIVRRFLLYYKNKHISDNEANDGIVIKELKNDVSSLRFELLNEADILDEMHLSSIEPMKKFNNDLQTYFDFEKIKQYLNNQKK</sequence>
<name>A0A814V8U6_9BILA</name>
<evidence type="ECO:0000256" key="9">
    <source>
        <dbReference type="ARBA" id="ARBA00023303"/>
    </source>
</evidence>
<dbReference type="AlphaFoldDB" id="A0A814V8U6"/>
<evidence type="ECO:0000256" key="7">
    <source>
        <dbReference type="ARBA" id="ARBA00023065"/>
    </source>
</evidence>
<keyword evidence="5 11" id="KW-1133">Transmembrane helix</keyword>
<dbReference type="SMART" id="SM00248">
    <property type="entry name" value="ANK"/>
    <property type="match status" value="2"/>
</dbReference>
<evidence type="ECO:0000256" key="5">
    <source>
        <dbReference type="ARBA" id="ARBA00022989"/>
    </source>
</evidence>
<dbReference type="Gene3D" id="1.25.40.20">
    <property type="entry name" value="Ankyrin repeat-containing domain"/>
    <property type="match status" value="1"/>
</dbReference>
<evidence type="ECO:0000313" key="13">
    <source>
        <dbReference type="EMBL" id="CAF1182161.1"/>
    </source>
</evidence>
<feature type="domain" description="Transient receptor ion channel" evidence="12">
    <location>
        <begin position="173"/>
        <end position="235"/>
    </location>
</feature>
<dbReference type="GO" id="GO:0005886">
    <property type="term" value="C:plasma membrane"/>
    <property type="evidence" value="ECO:0007669"/>
    <property type="project" value="TreeGrafter"/>
</dbReference>
<feature type="transmembrane region" description="Helical" evidence="11">
    <location>
        <begin position="364"/>
        <end position="382"/>
    </location>
</feature>
<dbReference type="SMART" id="SM01420">
    <property type="entry name" value="TRP_2"/>
    <property type="match status" value="1"/>
</dbReference>
<feature type="compositionally biased region" description="Basic and acidic residues" evidence="10">
    <location>
        <begin position="869"/>
        <end position="887"/>
    </location>
</feature>
<dbReference type="GO" id="GO:0051480">
    <property type="term" value="P:regulation of cytosolic calcium ion concentration"/>
    <property type="evidence" value="ECO:0007669"/>
    <property type="project" value="TreeGrafter"/>
</dbReference>
<dbReference type="PRINTS" id="PR01097">
    <property type="entry name" value="TRNSRECEPTRP"/>
</dbReference>
<keyword evidence="7" id="KW-0406">Ion transport</keyword>
<keyword evidence="3 11" id="KW-0812">Transmembrane</keyword>
<keyword evidence="4" id="KW-0677">Repeat</keyword>
<feature type="region of interest" description="Disordered" evidence="10">
    <location>
        <begin position="859"/>
        <end position="895"/>
    </location>
</feature>
<dbReference type="PANTHER" id="PTHR10117:SF54">
    <property type="entry name" value="TRANSIENT RECEPTOR POTENTIAL-GAMMA PROTEIN"/>
    <property type="match status" value="1"/>
</dbReference>
<dbReference type="Proteomes" id="UP000663864">
    <property type="component" value="Unassembled WGS sequence"/>
</dbReference>
<organism evidence="13 14">
    <name type="scientific">Rotaria sordida</name>
    <dbReference type="NCBI Taxonomy" id="392033"/>
    <lineage>
        <taxon>Eukaryota</taxon>
        <taxon>Metazoa</taxon>
        <taxon>Spiralia</taxon>
        <taxon>Gnathifera</taxon>
        <taxon>Rotifera</taxon>
        <taxon>Eurotatoria</taxon>
        <taxon>Bdelloidea</taxon>
        <taxon>Philodinida</taxon>
        <taxon>Philodinidae</taxon>
        <taxon>Rotaria</taxon>
    </lineage>
</organism>
<dbReference type="Pfam" id="PF12796">
    <property type="entry name" value="Ank_2"/>
    <property type="match status" value="1"/>
</dbReference>
<dbReference type="GO" id="GO:0034703">
    <property type="term" value="C:cation channel complex"/>
    <property type="evidence" value="ECO:0007669"/>
    <property type="project" value="TreeGrafter"/>
</dbReference>
<dbReference type="PANTHER" id="PTHR10117">
    <property type="entry name" value="TRANSIENT RECEPTOR POTENTIAL CHANNEL"/>
    <property type="match status" value="1"/>
</dbReference>
<keyword evidence="6" id="KW-0040">ANK repeat</keyword>
<feature type="transmembrane region" description="Helical" evidence="11">
    <location>
        <begin position="484"/>
        <end position="507"/>
    </location>
</feature>
<keyword evidence="9" id="KW-0407">Ion channel</keyword>
<feature type="transmembrane region" description="Helical" evidence="11">
    <location>
        <begin position="716"/>
        <end position="739"/>
    </location>
</feature>
<dbReference type="InterPro" id="IPR036770">
    <property type="entry name" value="Ankyrin_rpt-contain_sf"/>
</dbReference>
<dbReference type="InterPro" id="IPR002153">
    <property type="entry name" value="TRPC_channel"/>
</dbReference>
<accession>A0A814V8U6</accession>
<comment type="subcellular location">
    <subcellularLocation>
        <location evidence="1">Membrane</location>
        <topology evidence="1">Multi-pass membrane protein</topology>
    </subcellularLocation>
</comment>
<evidence type="ECO:0000256" key="4">
    <source>
        <dbReference type="ARBA" id="ARBA00022737"/>
    </source>
</evidence>
<dbReference type="InterPro" id="IPR013555">
    <property type="entry name" value="TRP_dom"/>
</dbReference>
<feature type="transmembrane region" description="Helical" evidence="11">
    <location>
        <begin position="324"/>
        <end position="344"/>
    </location>
</feature>
<evidence type="ECO:0000256" key="1">
    <source>
        <dbReference type="ARBA" id="ARBA00004141"/>
    </source>
</evidence>
<evidence type="ECO:0000256" key="3">
    <source>
        <dbReference type="ARBA" id="ARBA00022692"/>
    </source>
</evidence>
<dbReference type="Pfam" id="PF08344">
    <property type="entry name" value="TRP_2"/>
    <property type="match status" value="1"/>
</dbReference>
<feature type="transmembrane region" description="Helical" evidence="11">
    <location>
        <begin position="607"/>
        <end position="633"/>
    </location>
</feature>
<reference evidence="13" key="1">
    <citation type="submission" date="2021-02" db="EMBL/GenBank/DDBJ databases">
        <authorList>
            <person name="Nowell W R."/>
        </authorList>
    </citation>
    <scope>NUCLEOTIDE SEQUENCE</scope>
</reference>
<feature type="transmembrane region" description="Helical" evidence="11">
    <location>
        <begin position="776"/>
        <end position="798"/>
    </location>
</feature>
<dbReference type="InterPro" id="IPR002110">
    <property type="entry name" value="Ankyrin_rpt"/>
</dbReference>
<dbReference type="Pfam" id="PF00520">
    <property type="entry name" value="Ion_trans"/>
    <property type="match status" value="1"/>
</dbReference>
<keyword evidence="8 11" id="KW-0472">Membrane</keyword>
<dbReference type="GO" id="GO:0070679">
    <property type="term" value="F:inositol 1,4,5 trisphosphate binding"/>
    <property type="evidence" value="ECO:0007669"/>
    <property type="project" value="TreeGrafter"/>
</dbReference>
<evidence type="ECO:0000259" key="12">
    <source>
        <dbReference type="SMART" id="SM01420"/>
    </source>
</evidence>
<dbReference type="EMBL" id="CAJNOT010001321">
    <property type="protein sequence ID" value="CAF1182161.1"/>
    <property type="molecule type" value="Genomic_DNA"/>
</dbReference>
<evidence type="ECO:0000256" key="8">
    <source>
        <dbReference type="ARBA" id="ARBA00023136"/>
    </source>
</evidence>
<gene>
    <name evidence="13" type="ORF">ZHD862_LOCUS21821</name>
</gene>
<dbReference type="GO" id="GO:0015279">
    <property type="term" value="F:store-operated calcium channel activity"/>
    <property type="evidence" value="ECO:0007669"/>
    <property type="project" value="TreeGrafter"/>
</dbReference>
<feature type="compositionally biased region" description="Low complexity" evidence="10">
    <location>
        <begin position="859"/>
        <end position="868"/>
    </location>
</feature>
<dbReference type="SUPFAM" id="SSF48403">
    <property type="entry name" value="Ankyrin repeat"/>
    <property type="match status" value="1"/>
</dbReference>
<protein>
    <recommendedName>
        <fullName evidence="12">Transient receptor ion channel domain-containing protein</fullName>
    </recommendedName>
</protein>
<dbReference type="InterPro" id="IPR005821">
    <property type="entry name" value="Ion_trans_dom"/>
</dbReference>
<evidence type="ECO:0000256" key="11">
    <source>
        <dbReference type="SAM" id="Phobius"/>
    </source>
</evidence>
<feature type="transmembrane region" description="Helical" evidence="11">
    <location>
        <begin position="441"/>
        <end position="464"/>
    </location>
</feature>
<keyword evidence="2" id="KW-0813">Transport</keyword>
<evidence type="ECO:0000256" key="6">
    <source>
        <dbReference type="ARBA" id="ARBA00023043"/>
    </source>
</evidence>
<proteinExistence type="predicted"/>
<evidence type="ECO:0000256" key="10">
    <source>
        <dbReference type="SAM" id="MobiDB-lite"/>
    </source>
</evidence>
<evidence type="ECO:0000313" key="14">
    <source>
        <dbReference type="Proteomes" id="UP000663864"/>
    </source>
</evidence>
<comment type="caution">
    <text evidence="13">The sequence shown here is derived from an EMBL/GenBank/DDBJ whole genome shotgun (WGS) entry which is preliminary data.</text>
</comment>
<feature type="transmembrane region" description="Helical" evidence="11">
    <location>
        <begin position="567"/>
        <end position="587"/>
    </location>
</feature>